<organism evidence="4 5">
    <name type="scientific">Cannabis sativa</name>
    <name type="common">Hemp</name>
    <name type="synonym">Marijuana</name>
    <dbReference type="NCBI Taxonomy" id="3483"/>
    <lineage>
        <taxon>Eukaryota</taxon>
        <taxon>Viridiplantae</taxon>
        <taxon>Streptophyta</taxon>
        <taxon>Embryophyta</taxon>
        <taxon>Tracheophyta</taxon>
        <taxon>Spermatophyta</taxon>
        <taxon>Magnoliopsida</taxon>
        <taxon>eudicotyledons</taxon>
        <taxon>Gunneridae</taxon>
        <taxon>Pentapetalae</taxon>
        <taxon>rosids</taxon>
        <taxon>fabids</taxon>
        <taxon>Rosales</taxon>
        <taxon>Cannabaceae</taxon>
        <taxon>Cannabis</taxon>
    </lineage>
</organism>
<keyword evidence="1" id="KW-0238">DNA-binding</keyword>
<proteinExistence type="predicted"/>
<dbReference type="AlphaFoldDB" id="A0A803NHF2"/>
<evidence type="ECO:0000313" key="5">
    <source>
        <dbReference type="Proteomes" id="UP000596661"/>
    </source>
</evidence>
<dbReference type="EnsemblPlants" id="evm.model.01.1514">
    <property type="protein sequence ID" value="cds.evm.model.01.1514"/>
    <property type="gene ID" value="evm.TU.01.1514"/>
</dbReference>
<dbReference type="PANTHER" id="PTHR46481:SF2">
    <property type="entry name" value="BED-TYPE DOMAIN-CONTAINING PROTEIN"/>
    <property type="match status" value="1"/>
</dbReference>
<name>A0A803NHF2_CANSA</name>
<protein>
    <recommendedName>
        <fullName evidence="3">hAT-like transposase RNase-H fold domain-containing protein</fullName>
    </recommendedName>
</protein>
<feature type="domain" description="hAT-like transposase RNase-H fold" evidence="3">
    <location>
        <begin position="384"/>
        <end position="486"/>
    </location>
</feature>
<dbReference type="EMBL" id="UZAU01000032">
    <property type="status" value="NOT_ANNOTATED_CDS"/>
    <property type="molecule type" value="Genomic_DNA"/>
</dbReference>
<dbReference type="OMA" id="MEMTEYS"/>
<evidence type="ECO:0000259" key="3">
    <source>
        <dbReference type="Pfam" id="PF14372"/>
    </source>
</evidence>
<dbReference type="GO" id="GO:0003677">
    <property type="term" value="F:DNA binding"/>
    <property type="evidence" value="ECO:0007669"/>
    <property type="project" value="UniProtKB-KW"/>
</dbReference>
<evidence type="ECO:0000313" key="4">
    <source>
        <dbReference type="EnsemblPlants" id="cds.evm.model.01.1514"/>
    </source>
</evidence>
<dbReference type="InterPro" id="IPR052035">
    <property type="entry name" value="ZnF_BED_domain_contain"/>
</dbReference>
<reference evidence="4" key="1">
    <citation type="submission" date="2018-11" db="EMBL/GenBank/DDBJ databases">
        <authorList>
            <person name="Grassa J C."/>
        </authorList>
    </citation>
    <scope>NUCLEOTIDE SEQUENCE [LARGE SCALE GENOMIC DNA]</scope>
</reference>
<evidence type="ECO:0000256" key="2">
    <source>
        <dbReference type="SAM" id="MobiDB-lite"/>
    </source>
</evidence>
<reference evidence="4" key="2">
    <citation type="submission" date="2021-03" db="UniProtKB">
        <authorList>
            <consortium name="EnsemblPlants"/>
        </authorList>
    </citation>
    <scope>IDENTIFICATION</scope>
</reference>
<dbReference type="InterPro" id="IPR025525">
    <property type="entry name" value="hAT-like_transposase_RNase-H"/>
</dbReference>
<sequence>MTSATCNDTRISQPAIGQQPTTGETPLTNIDASHHDCSCEPKSVRKRKASRSLSLLVSDGRCSKMQEDPIDCEAPFQFCRMDYAREAKSRRELIARMLINGEFHLRCVESKTFKHLCEFLDPTFRVPSCVIAARDCLNLYVKEKNKLKNVLVDSFRSVCLSIDTWTSKQRSNYIRLTAHYVDSDWKTQKRILKFCQVPNHKVETIGKTVEMSLLEWNIEKVLTVTVSNASFSNGVVAYLSERITPVFKGEFKQMRCFPNILDLAVAEGLKSCHDSITKIKNVVKYVKASPIRLQKFKACVEQEKIISEEFVSLEVSNDWDSTYLMLVVVVEFERAFERLEKEDEHYFHEFVQGGRSPTCVDWEIAHTCVNHLKTFYNASMGYSKEVCATAELFLFVLESIHMELQSWSDSKDIHAKKMADNIRENFNKHWVNMHHVNPLLFVAVLLDPRCKEKGLRMLLHNICGDVLADEMTKKAKKTLESLYEHYSMLSTPLHLRKVTWRSIMDCPYKCKILPMIVQDVLAIPISESEFYSDGVVLNSSSNYLSSETIEAFVCARNWSVCKDQSSLYFKVDAYLNKTEMNTR</sequence>
<feature type="region of interest" description="Disordered" evidence="2">
    <location>
        <begin position="1"/>
        <end position="25"/>
    </location>
</feature>
<dbReference type="InterPro" id="IPR012337">
    <property type="entry name" value="RNaseH-like_sf"/>
</dbReference>
<dbReference type="SUPFAM" id="SSF53098">
    <property type="entry name" value="Ribonuclease H-like"/>
    <property type="match status" value="1"/>
</dbReference>
<keyword evidence="5" id="KW-1185">Reference proteome</keyword>
<dbReference type="Gramene" id="evm.model.01.1514">
    <property type="protein sequence ID" value="cds.evm.model.01.1514"/>
    <property type="gene ID" value="evm.TU.01.1514"/>
</dbReference>
<dbReference type="Pfam" id="PF14372">
    <property type="entry name" value="hAT-like_RNase-H"/>
    <property type="match status" value="1"/>
</dbReference>
<dbReference type="Proteomes" id="UP000596661">
    <property type="component" value="Chromosome 1"/>
</dbReference>
<evidence type="ECO:0000256" key="1">
    <source>
        <dbReference type="ARBA" id="ARBA00023125"/>
    </source>
</evidence>
<accession>A0A803NHF2</accession>
<dbReference type="PANTHER" id="PTHR46481">
    <property type="entry name" value="ZINC FINGER BED DOMAIN-CONTAINING PROTEIN 4"/>
    <property type="match status" value="1"/>
</dbReference>